<dbReference type="SMART" id="SM01003">
    <property type="entry name" value="AlaDh_PNT_N"/>
    <property type="match status" value="1"/>
</dbReference>
<reference evidence="2 3" key="1">
    <citation type="submission" date="2018-05" db="EMBL/GenBank/DDBJ databases">
        <title>Brumimicrobium oceani sp. nov., isolated from coastal sediment.</title>
        <authorList>
            <person name="Kou Y."/>
        </authorList>
    </citation>
    <scope>NUCLEOTIDE SEQUENCE [LARGE SCALE GENOMIC DNA]</scope>
    <source>
        <strain evidence="2 3">C305</strain>
    </source>
</reference>
<evidence type="ECO:0000313" key="2">
    <source>
        <dbReference type="EMBL" id="PWH85386.1"/>
    </source>
</evidence>
<dbReference type="Proteomes" id="UP000245370">
    <property type="component" value="Unassembled WGS sequence"/>
</dbReference>
<gene>
    <name evidence="2" type="ORF">DIT68_08985</name>
</gene>
<feature type="domain" description="Alanine dehydrogenase/pyridine nucleotide transhydrogenase N-terminal" evidence="1">
    <location>
        <begin position="5"/>
        <end position="118"/>
    </location>
</feature>
<protein>
    <recommendedName>
        <fullName evidence="1">Alanine dehydrogenase/pyridine nucleotide transhydrogenase N-terminal domain-containing protein</fullName>
    </recommendedName>
</protein>
<dbReference type="OrthoDB" id="1467057at2"/>
<dbReference type="Pfam" id="PF05222">
    <property type="entry name" value="AlaDh_PNT_N"/>
    <property type="match status" value="1"/>
</dbReference>
<dbReference type="SUPFAM" id="SSF52283">
    <property type="entry name" value="Formate/glycerate dehydrogenase catalytic domain-like"/>
    <property type="match status" value="1"/>
</dbReference>
<evidence type="ECO:0000259" key="1">
    <source>
        <dbReference type="SMART" id="SM01003"/>
    </source>
</evidence>
<evidence type="ECO:0000313" key="3">
    <source>
        <dbReference type="Proteomes" id="UP000245370"/>
    </source>
</evidence>
<proteinExistence type="predicted"/>
<accession>A0A2U2XC57</accession>
<dbReference type="Gene3D" id="3.40.50.720">
    <property type="entry name" value="NAD(P)-binding Rossmann-like Domain"/>
    <property type="match status" value="1"/>
</dbReference>
<keyword evidence="3" id="KW-1185">Reference proteome</keyword>
<dbReference type="InterPro" id="IPR007886">
    <property type="entry name" value="AlaDH/PNT_N"/>
</dbReference>
<reference evidence="2 3" key="2">
    <citation type="submission" date="2018-05" db="EMBL/GenBank/DDBJ databases">
        <authorList>
            <person name="Lanie J.A."/>
            <person name="Ng W.-L."/>
            <person name="Kazmierczak K.M."/>
            <person name="Andrzejewski T.M."/>
            <person name="Davidsen T.M."/>
            <person name="Wayne K.J."/>
            <person name="Tettelin H."/>
            <person name="Glass J.I."/>
            <person name="Rusch D."/>
            <person name="Podicherti R."/>
            <person name="Tsui H.-C.T."/>
            <person name="Winkler M.E."/>
        </authorList>
    </citation>
    <scope>NUCLEOTIDE SEQUENCE [LARGE SCALE GENOMIC DNA]</scope>
    <source>
        <strain evidence="2 3">C305</strain>
    </source>
</reference>
<dbReference type="EMBL" id="QFRJ01000006">
    <property type="protein sequence ID" value="PWH85386.1"/>
    <property type="molecule type" value="Genomic_DNA"/>
</dbReference>
<dbReference type="AlphaFoldDB" id="A0A2U2XC57"/>
<comment type="caution">
    <text evidence="2">The sequence shown here is derived from an EMBL/GenBank/DDBJ whole genome shotgun (WGS) entry which is preliminary data.</text>
</comment>
<dbReference type="RefSeq" id="WP_109359467.1">
    <property type="nucleotide sequence ID" value="NZ_QFRJ01000006.1"/>
</dbReference>
<sequence length="167" mass="18735">MNNIGIVKGDVCSTVAMPSPEDMRALTKFVDVFIQSDAGTECGYSDNEYALEGCFIRDNSEDVIQSSDLILFQNPISAPLIPSGRKVIIANIDFVNDKEQLKLFMHKNIDLYSFDAITDSEETGVFKDKFVNFVRFHLGDPIQSEYVSLFSKSKILTKGQIVHKELL</sequence>
<name>A0A2U2XC57_9FLAO</name>
<organism evidence="2 3">
    <name type="scientific">Brumimicrobium oceani</name>
    <dbReference type="NCBI Taxonomy" id="2100725"/>
    <lineage>
        <taxon>Bacteria</taxon>
        <taxon>Pseudomonadati</taxon>
        <taxon>Bacteroidota</taxon>
        <taxon>Flavobacteriia</taxon>
        <taxon>Flavobacteriales</taxon>
        <taxon>Crocinitomicaceae</taxon>
        <taxon>Brumimicrobium</taxon>
    </lineage>
</organism>